<evidence type="ECO:0000313" key="7">
    <source>
        <dbReference type="EMBL" id="KAK1844019.1"/>
    </source>
</evidence>
<evidence type="ECO:0000256" key="3">
    <source>
        <dbReference type="ARBA" id="ARBA00023203"/>
    </source>
</evidence>
<evidence type="ECO:0000256" key="6">
    <source>
        <dbReference type="SAM" id="MobiDB-lite"/>
    </source>
</evidence>
<gene>
    <name evidence="7" type="ORF">CCHR01_13334</name>
</gene>
<comment type="similarity">
    <text evidence="5">Belongs to the actin family.</text>
</comment>
<dbReference type="CDD" id="cd10221">
    <property type="entry name" value="ASKHA_NBD_Arp3-like"/>
    <property type="match status" value="1"/>
</dbReference>
<name>A0AAD9EAK0_9PEZI</name>
<accession>A0AAD9EAK0</accession>
<dbReference type="FunFam" id="3.30.420.40:FF:000755">
    <property type="entry name" value="Uncharacterized protein"/>
    <property type="match status" value="1"/>
</dbReference>
<dbReference type="GO" id="GO:0030479">
    <property type="term" value="C:actin cortical patch"/>
    <property type="evidence" value="ECO:0007669"/>
    <property type="project" value="UniProtKB-ARBA"/>
</dbReference>
<dbReference type="GO" id="GO:0005885">
    <property type="term" value="C:Arp2/3 protein complex"/>
    <property type="evidence" value="ECO:0007669"/>
    <property type="project" value="UniProtKB-ARBA"/>
</dbReference>
<dbReference type="GO" id="GO:0044396">
    <property type="term" value="P:actin cortical patch organization"/>
    <property type="evidence" value="ECO:0007669"/>
    <property type="project" value="UniProtKB-ARBA"/>
</dbReference>
<dbReference type="SMART" id="SM00268">
    <property type="entry name" value="ACTIN"/>
    <property type="match status" value="1"/>
</dbReference>
<organism evidence="7 8">
    <name type="scientific">Colletotrichum chrysophilum</name>
    <dbReference type="NCBI Taxonomy" id="1836956"/>
    <lineage>
        <taxon>Eukaryota</taxon>
        <taxon>Fungi</taxon>
        <taxon>Dikarya</taxon>
        <taxon>Ascomycota</taxon>
        <taxon>Pezizomycotina</taxon>
        <taxon>Sordariomycetes</taxon>
        <taxon>Hypocreomycetidae</taxon>
        <taxon>Glomerellales</taxon>
        <taxon>Glomerellaceae</taxon>
        <taxon>Colletotrichum</taxon>
        <taxon>Colletotrichum gloeosporioides species complex</taxon>
    </lineage>
</organism>
<keyword evidence="1" id="KW-0547">Nucleotide-binding</keyword>
<dbReference type="EMBL" id="JAQOWY010000329">
    <property type="protein sequence ID" value="KAK1844019.1"/>
    <property type="molecule type" value="Genomic_DNA"/>
</dbReference>
<evidence type="ECO:0000256" key="4">
    <source>
        <dbReference type="ARBA" id="ARBA00023892"/>
    </source>
</evidence>
<keyword evidence="8" id="KW-1185">Reference proteome</keyword>
<evidence type="ECO:0000256" key="5">
    <source>
        <dbReference type="RuleBase" id="RU000487"/>
    </source>
</evidence>
<reference evidence="7" key="1">
    <citation type="submission" date="2023-01" db="EMBL/GenBank/DDBJ databases">
        <title>Colletotrichum chrysophilum M932 genome sequence.</title>
        <authorList>
            <person name="Baroncelli R."/>
        </authorList>
    </citation>
    <scope>NUCLEOTIDE SEQUENCE</scope>
    <source>
        <strain evidence="7">M932</strain>
    </source>
</reference>
<evidence type="ECO:0000313" key="8">
    <source>
        <dbReference type="Proteomes" id="UP001243330"/>
    </source>
</evidence>
<dbReference type="InterPro" id="IPR004000">
    <property type="entry name" value="Actin"/>
</dbReference>
<feature type="region of interest" description="Disordered" evidence="6">
    <location>
        <begin position="93"/>
        <end position="128"/>
    </location>
</feature>
<feature type="region of interest" description="Disordered" evidence="6">
    <location>
        <begin position="40"/>
        <end position="74"/>
    </location>
</feature>
<dbReference type="InterPro" id="IPR020902">
    <property type="entry name" value="Actin/actin-like_CS"/>
</dbReference>
<keyword evidence="3" id="KW-0009">Actin-binding</keyword>
<dbReference type="Gene3D" id="3.90.640.10">
    <property type="entry name" value="Actin, Chain A, domain 4"/>
    <property type="match status" value="1"/>
</dbReference>
<dbReference type="GO" id="GO:0003779">
    <property type="term" value="F:actin binding"/>
    <property type="evidence" value="ECO:0007669"/>
    <property type="project" value="UniProtKB-KW"/>
</dbReference>
<dbReference type="SUPFAM" id="SSF53067">
    <property type="entry name" value="Actin-like ATPase domain"/>
    <property type="match status" value="2"/>
</dbReference>
<dbReference type="Pfam" id="PF00022">
    <property type="entry name" value="Actin"/>
    <property type="match status" value="1"/>
</dbReference>
<proteinExistence type="inferred from homology"/>
<dbReference type="PANTHER" id="PTHR11937">
    <property type="entry name" value="ACTIN"/>
    <property type="match status" value="1"/>
</dbReference>
<dbReference type="Proteomes" id="UP001243330">
    <property type="component" value="Unassembled WGS sequence"/>
</dbReference>
<evidence type="ECO:0000256" key="1">
    <source>
        <dbReference type="ARBA" id="ARBA00022741"/>
    </source>
</evidence>
<dbReference type="GO" id="GO:0034314">
    <property type="term" value="P:Arp2/3 complex-mediated actin nucleation"/>
    <property type="evidence" value="ECO:0007669"/>
    <property type="project" value="UniProtKB-ARBA"/>
</dbReference>
<comment type="caution">
    <text evidence="7">The sequence shown here is derived from an EMBL/GenBank/DDBJ whole genome shotgun (WGS) entry which is preliminary data.</text>
</comment>
<protein>
    <recommendedName>
        <fullName evidence="4">Actin-related protein 3</fullName>
    </recommendedName>
</protein>
<dbReference type="FunFam" id="3.90.640.10:FF:000006">
    <property type="entry name" value="Actin-related protein 3 (ARP3)"/>
    <property type="match status" value="1"/>
</dbReference>
<dbReference type="InterPro" id="IPR043129">
    <property type="entry name" value="ATPase_NBD"/>
</dbReference>
<dbReference type="Gene3D" id="3.30.420.40">
    <property type="match status" value="2"/>
</dbReference>
<sequence>MANQTPAVVMDNGTGFSKLGFAGNDSPSFVFPTAIATKGPAAGSGGTGSGRPAVANKPSFLTGGAGPGGHLNSKRGTEDLDFFIGDEAIAASGGPGQCTRRRRRNVQQPAHRYSRLRSSLPHPTRSNRELGMDHMERFWSNSIFKYLRVEPEDHFFLLTEPPLNPPENRENTAEIFFESFNCAGLYIAVQAVLALAASWTSSKVHDRSLTGTVIDSGDGVTHVIPVAEGYVIGSSIKSIPIAGRDLTYFVQSLLRDRGEPDSSLKTAQEIKEEHCYVCPDIVKEFSRYDRDPTRFIKHPVIQPGGRQVSVDVGYERFLAPEIFFNPEIYSSDFLTPLPTVVDNVIQSSPIDVRRGLYKNIVLSGGSTLYKDFGRRLQRDIKQLVDARIRASEVRSGGAKSGGLEVQVITHKRQRHGPWFGGSLLGQTPEFRSYCHTKAEYQEYGPSIVRRFALLGGPGGS</sequence>
<evidence type="ECO:0000256" key="2">
    <source>
        <dbReference type="ARBA" id="ARBA00022840"/>
    </source>
</evidence>
<dbReference type="FunFam" id="3.30.420.40:FF:000058">
    <property type="entry name" value="Putative actin-related protein 5"/>
    <property type="match status" value="1"/>
</dbReference>
<dbReference type="GO" id="GO:0005524">
    <property type="term" value="F:ATP binding"/>
    <property type="evidence" value="ECO:0007669"/>
    <property type="project" value="UniProtKB-KW"/>
</dbReference>
<dbReference type="AlphaFoldDB" id="A0AAD9EAK0"/>
<dbReference type="PROSITE" id="PS01132">
    <property type="entry name" value="ACTINS_ACT_LIKE"/>
    <property type="match status" value="1"/>
</dbReference>
<keyword evidence="2" id="KW-0067">ATP-binding</keyword>